<accession>A0A2N9VVI4</accession>
<reference evidence="21" key="1">
    <citation type="journal article" date="2017" name="Int J Environ Stud">
        <title>Does the Miocene-Pliocene relict legume Oxytropis triphylla form nitrogen-fixing nodules with a combination of bacterial strains?</title>
        <authorList>
            <person name="Safronova V."/>
            <person name="Belimov A."/>
            <person name="Sazanova A."/>
            <person name="Kuznetsova I."/>
            <person name="Popova J."/>
            <person name="Andronov E."/>
            <person name="Verkhozina A."/>
            <person name="Tikhonovich I."/>
        </authorList>
    </citation>
    <scope>NUCLEOTIDE SEQUENCE [LARGE SCALE GENOMIC DNA]</scope>
    <source>
        <strain evidence="21">Tri-38</strain>
    </source>
</reference>
<keyword evidence="10 19" id="KW-0812">Transmembrane</keyword>
<feature type="transmembrane region" description="Helical" evidence="19">
    <location>
        <begin position="248"/>
        <end position="269"/>
    </location>
</feature>
<dbReference type="GO" id="GO:0009236">
    <property type="term" value="P:cobalamin biosynthetic process"/>
    <property type="evidence" value="ECO:0007669"/>
    <property type="project" value="UniProtKB-UniRule"/>
</dbReference>
<comment type="pathway">
    <text evidence="3 19">Cofactor biosynthesis; adenosylcobalamin biosynthesis; adenosylcobalamin from cob(II)yrinate a,c-diamide: step 7/7.</text>
</comment>
<comment type="cofactor">
    <cofactor evidence="1 19">
        <name>Mg(2+)</name>
        <dbReference type="ChEBI" id="CHEBI:18420"/>
    </cofactor>
</comment>
<dbReference type="HAMAP" id="MF_00719">
    <property type="entry name" value="CobS"/>
    <property type="match status" value="1"/>
</dbReference>
<evidence type="ECO:0000313" key="20">
    <source>
        <dbReference type="EMBL" id="PIO43502.1"/>
    </source>
</evidence>
<dbReference type="GO" id="GO:0051073">
    <property type="term" value="F:adenosylcobinamide-GDP ribazoletransferase activity"/>
    <property type="evidence" value="ECO:0007669"/>
    <property type="project" value="UniProtKB-UniRule"/>
</dbReference>
<evidence type="ECO:0000256" key="6">
    <source>
        <dbReference type="ARBA" id="ARBA00015850"/>
    </source>
</evidence>
<evidence type="ECO:0000256" key="2">
    <source>
        <dbReference type="ARBA" id="ARBA00004651"/>
    </source>
</evidence>
<evidence type="ECO:0000256" key="5">
    <source>
        <dbReference type="ARBA" id="ARBA00013200"/>
    </source>
</evidence>
<protein>
    <recommendedName>
        <fullName evidence="6 19">Adenosylcobinamide-GDP ribazoletransferase</fullName>
        <ecNumber evidence="5 19">2.7.8.26</ecNumber>
    </recommendedName>
    <alternativeName>
        <fullName evidence="16 19">Cobalamin synthase</fullName>
    </alternativeName>
    <alternativeName>
        <fullName evidence="15 19">Cobalamin-5'-phosphate synthase</fullName>
    </alternativeName>
</protein>
<evidence type="ECO:0000256" key="18">
    <source>
        <dbReference type="ARBA" id="ARBA00049504"/>
    </source>
</evidence>
<evidence type="ECO:0000256" key="11">
    <source>
        <dbReference type="ARBA" id="ARBA00022842"/>
    </source>
</evidence>
<keyword evidence="8 19" id="KW-0169">Cobalamin biosynthesis</keyword>
<evidence type="ECO:0000256" key="10">
    <source>
        <dbReference type="ARBA" id="ARBA00022692"/>
    </source>
</evidence>
<gene>
    <name evidence="19" type="primary">cobS</name>
    <name evidence="20" type="ORF">B5P45_16400</name>
</gene>
<evidence type="ECO:0000256" key="19">
    <source>
        <dbReference type="HAMAP-Rule" id="MF_00719"/>
    </source>
</evidence>
<feature type="transmembrane region" description="Helical" evidence="19">
    <location>
        <begin position="154"/>
        <end position="177"/>
    </location>
</feature>
<keyword evidence="13 19" id="KW-0472">Membrane</keyword>
<evidence type="ECO:0000256" key="3">
    <source>
        <dbReference type="ARBA" id="ARBA00004663"/>
    </source>
</evidence>
<comment type="subcellular location">
    <subcellularLocation>
        <location evidence="2 19">Cell membrane</location>
        <topology evidence="2 19">Multi-pass membrane protein</topology>
    </subcellularLocation>
</comment>
<dbReference type="InterPro" id="IPR003805">
    <property type="entry name" value="CobS"/>
</dbReference>
<keyword evidence="12 19" id="KW-1133">Transmembrane helix</keyword>
<keyword evidence="9 19" id="KW-0808">Transferase</keyword>
<feature type="transmembrane region" description="Helical" evidence="19">
    <location>
        <begin position="107"/>
        <end position="124"/>
    </location>
</feature>
<evidence type="ECO:0000256" key="8">
    <source>
        <dbReference type="ARBA" id="ARBA00022573"/>
    </source>
</evidence>
<comment type="caution">
    <text evidence="20">The sequence shown here is derived from an EMBL/GenBank/DDBJ whole genome shotgun (WGS) entry which is preliminary data.</text>
</comment>
<evidence type="ECO:0000313" key="21">
    <source>
        <dbReference type="Proteomes" id="UP000232163"/>
    </source>
</evidence>
<evidence type="ECO:0000256" key="16">
    <source>
        <dbReference type="ARBA" id="ARBA00032853"/>
    </source>
</evidence>
<proteinExistence type="inferred from homology"/>
<evidence type="ECO:0000256" key="12">
    <source>
        <dbReference type="ARBA" id="ARBA00022989"/>
    </source>
</evidence>
<evidence type="ECO:0000256" key="14">
    <source>
        <dbReference type="ARBA" id="ARBA00025228"/>
    </source>
</evidence>
<comment type="similarity">
    <text evidence="4 19">Belongs to the CobS family.</text>
</comment>
<comment type="catalytic activity">
    <reaction evidence="18 19">
        <text>alpha-ribazole 5'-phosphate + adenosylcob(III)inamide-GDP = adenosylcob(III)alamin 5'-phosphate + GMP + H(+)</text>
        <dbReference type="Rhea" id="RHEA:23560"/>
        <dbReference type="ChEBI" id="CHEBI:15378"/>
        <dbReference type="ChEBI" id="CHEBI:57918"/>
        <dbReference type="ChEBI" id="CHEBI:58115"/>
        <dbReference type="ChEBI" id="CHEBI:60487"/>
        <dbReference type="ChEBI" id="CHEBI:60493"/>
        <dbReference type="EC" id="2.7.8.26"/>
    </reaction>
</comment>
<dbReference type="NCBIfam" id="TIGR00317">
    <property type="entry name" value="cobS"/>
    <property type="match status" value="1"/>
</dbReference>
<dbReference type="Pfam" id="PF02654">
    <property type="entry name" value="CobS"/>
    <property type="match status" value="1"/>
</dbReference>
<keyword evidence="7 19" id="KW-1003">Cell membrane</keyword>
<evidence type="ECO:0000256" key="15">
    <source>
        <dbReference type="ARBA" id="ARBA00032605"/>
    </source>
</evidence>
<comment type="function">
    <text evidence="14 19">Joins adenosylcobinamide-GDP and alpha-ribazole to generate adenosylcobalamin (Ado-cobalamin). Also synthesizes adenosylcobalamin 5'-phosphate from adenosylcobinamide-GDP and alpha-ribazole 5'-phosphate.</text>
</comment>
<dbReference type="Proteomes" id="UP000232163">
    <property type="component" value="Unassembled WGS sequence"/>
</dbReference>
<organism evidence="20 21">
    <name type="scientific">Phyllobacterium zundukense</name>
    <dbReference type="NCBI Taxonomy" id="1867719"/>
    <lineage>
        <taxon>Bacteria</taxon>
        <taxon>Pseudomonadati</taxon>
        <taxon>Pseudomonadota</taxon>
        <taxon>Alphaproteobacteria</taxon>
        <taxon>Hyphomicrobiales</taxon>
        <taxon>Phyllobacteriaceae</taxon>
        <taxon>Phyllobacterium</taxon>
    </lineage>
</organism>
<keyword evidence="11 19" id="KW-0460">Magnesium</keyword>
<feature type="transmembrane region" description="Helical" evidence="19">
    <location>
        <begin position="81"/>
        <end position="101"/>
    </location>
</feature>
<dbReference type="EC" id="2.7.8.26" evidence="5 19"/>
<evidence type="ECO:0000256" key="17">
    <source>
        <dbReference type="ARBA" id="ARBA00048623"/>
    </source>
</evidence>
<dbReference type="PANTHER" id="PTHR34148:SF1">
    <property type="entry name" value="ADENOSYLCOBINAMIDE-GDP RIBAZOLETRANSFERASE"/>
    <property type="match status" value="1"/>
</dbReference>
<dbReference type="PANTHER" id="PTHR34148">
    <property type="entry name" value="ADENOSYLCOBINAMIDE-GDP RIBAZOLETRANSFERASE"/>
    <property type="match status" value="1"/>
</dbReference>
<evidence type="ECO:0000256" key="9">
    <source>
        <dbReference type="ARBA" id="ARBA00022679"/>
    </source>
</evidence>
<dbReference type="AlphaFoldDB" id="A0A2N9VVI4"/>
<evidence type="ECO:0000256" key="4">
    <source>
        <dbReference type="ARBA" id="ARBA00010561"/>
    </source>
</evidence>
<keyword evidence="21" id="KW-1185">Reference proteome</keyword>
<dbReference type="UniPathway" id="UPA00148">
    <property type="reaction ID" value="UER00238"/>
</dbReference>
<comment type="catalytic activity">
    <reaction evidence="17 19">
        <text>alpha-ribazole + adenosylcob(III)inamide-GDP = adenosylcob(III)alamin + GMP + H(+)</text>
        <dbReference type="Rhea" id="RHEA:16049"/>
        <dbReference type="ChEBI" id="CHEBI:10329"/>
        <dbReference type="ChEBI" id="CHEBI:15378"/>
        <dbReference type="ChEBI" id="CHEBI:18408"/>
        <dbReference type="ChEBI" id="CHEBI:58115"/>
        <dbReference type="ChEBI" id="CHEBI:60487"/>
        <dbReference type="EC" id="2.7.8.26"/>
    </reaction>
</comment>
<evidence type="ECO:0000256" key="7">
    <source>
        <dbReference type="ARBA" id="ARBA00022475"/>
    </source>
</evidence>
<dbReference type="GO" id="GO:0008818">
    <property type="term" value="F:cobalamin 5'-phosphate synthase activity"/>
    <property type="evidence" value="ECO:0007669"/>
    <property type="project" value="UniProtKB-UniRule"/>
</dbReference>
<dbReference type="GO" id="GO:0005886">
    <property type="term" value="C:plasma membrane"/>
    <property type="evidence" value="ECO:0007669"/>
    <property type="project" value="UniProtKB-SubCell"/>
</dbReference>
<evidence type="ECO:0000256" key="1">
    <source>
        <dbReference type="ARBA" id="ARBA00001946"/>
    </source>
</evidence>
<sequence>MTFLVIKSSWQIRNTRPISAGRENAKVNTRHRVSRPFDSEVFSMELVKETMRALAFLSRLPVSPRWFVGYSGSLHDTVRGFPLAGVLIALPASIVLLVAVALDLPEIATALFVIVALIITTGALHEDGLADVADGFYGGNSVERRLEIMKDSAIGSYGTLALIISVLMKTALLATIVDRVGPFQAFVVVVGTEAASRATLVKFWQSLPSARAGGVADQAGIPNAEDANFALFLGAAVLAISYGTAGGLLAVIIAAFLTALVYLGFLGLCRETIGGQTGDTLGAMQQLATISLLLGLVIAV</sequence>
<dbReference type="EMBL" id="MZMT01000037">
    <property type="protein sequence ID" value="PIO43502.1"/>
    <property type="molecule type" value="Genomic_DNA"/>
</dbReference>
<name>A0A2N9VVI4_9HYPH</name>
<evidence type="ECO:0000256" key="13">
    <source>
        <dbReference type="ARBA" id="ARBA00023136"/>
    </source>
</evidence>